<gene>
    <name evidence="1" type="ORF">ABA47_2955</name>
</gene>
<dbReference type="Proteomes" id="UP000037735">
    <property type="component" value="Unassembled WGS sequence"/>
</dbReference>
<reference evidence="1 2" key="1">
    <citation type="submission" date="2015-08" db="EMBL/GenBank/DDBJ databases">
        <title>Draft genome sequence of a Salmonella Enteritidis strain from day-old chicks.</title>
        <authorList>
            <person name="Clemente L."/>
            <person name="Jones-Dias D."/>
            <person name="Egas C."/>
            <person name="Fookes M."/>
            <person name="Thomson N.R."/>
            <person name="Manageiro V."/>
            <person name="Canica M."/>
        </authorList>
    </citation>
    <scope>NUCLEOTIDE SEQUENCE [LARGE SCALE GENOMIC DNA]</scope>
    <source>
        <strain evidence="1 2">LV60</strain>
    </source>
</reference>
<name>A0A1X8W9B0_SALEN</name>
<dbReference type="RefSeq" id="WP_001055725.1">
    <property type="nucleotide sequence ID" value="NZ_CATNUL010000001.1"/>
</dbReference>
<evidence type="ECO:0000313" key="2">
    <source>
        <dbReference type="Proteomes" id="UP000037735"/>
    </source>
</evidence>
<accession>A0A1X8W9B0</accession>
<protein>
    <submittedName>
        <fullName evidence="1">Uncharacterized protein</fullName>
    </submittedName>
</protein>
<organism evidence="1 2">
    <name type="scientific">Salmonella enteritidis</name>
    <dbReference type="NCBI Taxonomy" id="149539"/>
    <lineage>
        <taxon>Bacteria</taxon>
        <taxon>Pseudomonadati</taxon>
        <taxon>Pseudomonadota</taxon>
        <taxon>Gammaproteobacteria</taxon>
        <taxon>Enterobacterales</taxon>
        <taxon>Enterobacteriaceae</taxon>
        <taxon>Salmonella</taxon>
    </lineage>
</organism>
<dbReference type="EMBL" id="LIHI01000005">
    <property type="protein sequence ID" value="KOX83292.1"/>
    <property type="molecule type" value="Genomic_DNA"/>
</dbReference>
<evidence type="ECO:0000313" key="1">
    <source>
        <dbReference type="EMBL" id="KOX83292.1"/>
    </source>
</evidence>
<sequence length="44" mass="5034">MNMENILGKPSVSFLAILIEPGIGLACKTMFIFFLIQYRQWAID</sequence>
<proteinExistence type="predicted"/>
<comment type="caution">
    <text evidence="1">The sequence shown here is derived from an EMBL/GenBank/DDBJ whole genome shotgun (WGS) entry which is preliminary data.</text>
</comment>
<dbReference type="AlphaFoldDB" id="A0A1X8W9B0"/>